<proteinExistence type="predicted"/>
<gene>
    <name evidence="1" type="ORF">BC781_102156</name>
</gene>
<dbReference type="Pfam" id="PF08309">
    <property type="entry name" value="LVIVD"/>
    <property type="match status" value="2"/>
</dbReference>
<keyword evidence="2" id="KW-1185">Reference proteome</keyword>
<reference evidence="1 2" key="1">
    <citation type="submission" date="2018-03" db="EMBL/GenBank/DDBJ databases">
        <title>Genomic Encyclopedia of Archaeal and Bacterial Type Strains, Phase II (KMG-II): from individual species to whole genera.</title>
        <authorList>
            <person name="Goeker M."/>
        </authorList>
    </citation>
    <scope>NUCLEOTIDE SEQUENCE [LARGE SCALE GENOMIC DNA]</scope>
    <source>
        <strain evidence="1 2">DSM 28229</strain>
    </source>
</reference>
<dbReference type="RefSeq" id="WP_109616748.1">
    <property type="nucleotide sequence ID" value="NZ_QGDO01000002.1"/>
</dbReference>
<dbReference type="InterPro" id="IPR013211">
    <property type="entry name" value="LVIVD"/>
</dbReference>
<sequence length="248" mass="27378">MKKYILYFSAFLLATLISCEGSEDASLSPSGDLVSSGKGGSLARFAITGNHLYTVDQYDMQVYSLEDPAKPVLTNSIYIGNDIETIFPLGDQLYIGSQSGMYIYDISNREIPSFLGVYHHIVSCDPVVSDGVYAYVTLRSSETWCNRGLNQLDIVNVSDPTNIQLVSEVNMDGPKGLGVSGNTLMVCDQSFIRVLDVENRKQPKHKFTIDLVANDVIPNNGNWIVSSPEGLFQYRLNGESFEKLSAIY</sequence>
<dbReference type="EMBL" id="QGDO01000002">
    <property type="protein sequence ID" value="PWJ42612.1"/>
    <property type="molecule type" value="Genomic_DNA"/>
</dbReference>
<dbReference type="AlphaFoldDB" id="A0A315ZBD7"/>
<evidence type="ECO:0000313" key="2">
    <source>
        <dbReference type="Proteomes" id="UP000245535"/>
    </source>
</evidence>
<organism evidence="1 2">
    <name type="scientific">Sediminitomix flava</name>
    <dbReference type="NCBI Taxonomy" id="379075"/>
    <lineage>
        <taxon>Bacteria</taxon>
        <taxon>Pseudomonadati</taxon>
        <taxon>Bacteroidota</taxon>
        <taxon>Cytophagia</taxon>
        <taxon>Cytophagales</taxon>
        <taxon>Flammeovirgaceae</taxon>
        <taxon>Sediminitomix</taxon>
    </lineage>
</organism>
<protein>
    <submittedName>
        <fullName evidence="1">LVIVD repeat-containing protein</fullName>
    </submittedName>
</protein>
<dbReference type="SUPFAM" id="SSF63825">
    <property type="entry name" value="YWTD domain"/>
    <property type="match status" value="1"/>
</dbReference>
<accession>A0A315ZBD7</accession>
<dbReference type="Gene3D" id="2.130.10.10">
    <property type="entry name" value="YVTN repeat-like/Quinoprotein amine dehydrogenase"/>
    <property type="match status" value="1"/>
</dbReference>
<dbReference type="Proteomes" id="UP000245535">
    <property type="component" value="Unassembled WGS sequence"/>
</dbReference>
<dbReference type="OrthoDB" id="1521841at2"/>
<dbReference type="PROSITE" id="PS51257">
    <property type="entry name" value="PROKAR_LIPOPROTEIN"/>
    <property type="match status" value="1"/>
</dbReference>
<name>A0A315ZBD7_SEDFL</name>
<comment type="caution">
    <text evidence="1">The sequence shown here is derived from an EMBL/GenBank/DDBJ whole genome shotgun (WGS) entry which is preliminary data.</text>
</comment>
<evidence type="ECO:0000313" key="1">
    <source>
        <dbReference type="EMBL" id="PWJ42612.1"/>
    </source>
</evidence>
<dbReference type="InterPro" id="IPR015943">
    <property type="entry name" value="WD40/YVTN_repeat-like_dom_sf"/>
</dbReference>